<gene>
    <name evidence="2" type="ORF">Pfra01_001868800</name>
</gene>
<accession>A0A9W6XZQ4</accession>
<evidence type="ECO:0000256" key="1">
    <source>
        <dbReference type="SAM" id="MobiDB-lite"/>
    </source>
</evidence>
<proteinExistence type="predicted"/>
<evidence type="ECO:0000313" key="3">
    <source>
        <dbReference type="Proteomes" id="UP001165121"/>
    </source>
</evidence>
<keyword evidence="3" id="KW-1185">Reference proteome</keyword>
<name>A0A9W6XZQ4_9STRA</name>
<sequence length="151" mass="15620">MSKHRNPPDGDMAAQLAEVASFSRPISYLPIKSPDGCQKHFSPKTRQKVISHAARRTMTAASTSAASGTPFGAGSTAPSASFELPPHNNGRGSSNESEEEEAEWQPSESKTGSPDPEAQDSAPTPQPQSTASAPAIQPSNASVGGPKGLQP</sequence>
<feature type="region of interest" description="Disordered" evidence="1">
    <location>
        <begin position="27"/>
        <end position="151"/>
    </location>
</feature>
<evidence type="ECO:0000313" key="2">
    <source>
        <dbReference type="EMBL" id="GMF48399.1"/>
    </source>
</evidence>
<dbReference type="AlphaFoldDB" id="A0A9W6XZQ4"/>
<comment type="caution">
    <text evidence="2">The sequence shown here is derived from an EMBL/GenBank/DDBJ whole genome shotgun (WGS) entry which is preliminary data.</text>
</comment>
<protein>
    <submittedName>
        <fullName evidence="2">Unnamed protein product</fullName>
    </submittedName>
</protein>
<feature type="compositionally biased region" description="Basic residues" evidence="1">
    <location>
        <begin position="41"/>
        <end position="55"/>
    </location>
</feature>
<dbReference type="EMBL" id="BSXT01002331">
    <property type="protein sequence ID" value="GMF48399.1"/>
    <property type="molecule type" value="Genomic_DNA"/>
</dbReference>
<feature type="compositionally biased region" description="Polar residues" evidence="1">
    <location>
        <begin position="121"/>
        <end position="142"/>
    </location>
</feature>
<feature type="compositionally biased region" description="Low complexity" evidence="1">
    <location>
        <begin position="56"/>
        <end position="77"/>
    </location>
</feature>
<dbReference type="Proteomes" id="UP001165121">
    <property type="component" value="Unassembled WGS sequence"/>
</dbReference>
<reference evidence="2" key="1">
    <citation type="submission" date="2023-04" db="EMBL/GenBank/DDBJ databases">
        <title>Phytophthora fragariaefolia NBRC 109709.</title>
        <authorList>
            <person name="Ichikawa N."/>
            <person name="Sato H."/>
            <person name="Tonouchi N."/>
        </authorList>
    </citation>
    <scope>NUCLEOTIDE SEQUENCE</scope>
    <source>
        <strain evidence="2">NBRC 109709</strain>
    </source>
</reference>
<organism evidence="2 3">
    <name type="scientific">Phytophthora fragariaefolia</name>
    <dbReference type="NCBI Taxonomy" id="1490495"/>
    <lineage>
        <taxon>Eukaryota</taxon>
        <taxon>Sar</taxon>
        <taxon>Stramenopiles</taxon>
        <taxon>Oomycota</taxon>
        <taxon>Peronosporomycetes</taxon>
        <taxon>Peronosporales</taxon>
        <taxon>Peronosporaceae</taxon>
        <taxon>Phytophthora</taxon>
    </lineage>
</organism>